<reference evidence="1 2" key="1">
    <citation type="submission" date="2018-08" db="EMBL/GenBank/DDBJ databases">
        <title>A genome reference for cultivated species of the human gut microbiota.</title>
        <authorList>
            <person name="Zou Y."/>
            <person name="Xue W."/>
            <person name="Luo G."/>
        </authorList>
    </citation>
    <scope>NUCLEOTIDE SEQUENCE [LARGE SCALE GENOMIC DNA]</scope>
    <source>
        <strain evidence="1 2">AF28-26</strain>
    </source>
</reference>
<name>A0A412AY59_9FIRM</name>
<gene>
    <name evidence="1" type="ORF">DWY99_05235</name>
</gene>
<evidence type="ECO:0000313" key="1">
    <source>
        <dbReference type="EMBL" id="RGQ41879.1"/>
    </source>
</evidence>
<evidence type="ECO:0000313" key="2">
    <source>
        <dbReference type="Proteomes" id="UP000284751"/>
    </source>
</evidence>
<accession>A0A412AY59</accession>
<protein>
    <submittedName>
        <fullName evidence="1">Uncharacterized protein</fullName>
    </submittedName>
</protein>
<dbReference type="AlphaFoldDB" id="A0A412AY59"/>
<sequence length="114" mass="12905">MTVSDRFHFYKSAKHFIFIFYLIKTEKRSGSSTPDQTPQHSGYRHFLLSAANPEFSTVIERAAKPSRKPDTAKGSAFEDAAYFLHLFPALTLSMARDYYSIFSPGKAIGPETNF</sequence>
<organism evidence="1 2">
    <name type="scientific">[Clostridium] leptum</name>
    <dbReference type="NCBI Taxonomy" id="1535"/>
    <lineage>
        <taxon>Bacteria</taxon>
        <taxon>Bacillati</taxon>
        <taxon>Bacillota</taxon>
        <taxon>Clostridia</taxon>
        <taxon>Eubacteriales</taxon>
        <taxon>Oscillospiraceae</taxon>
        <taxon>Oscillospiraceae incertae sedis</taxon>
    </lineage>
</organism>
<dbReference type="Proteomes" id="UP000284751">
    <property type="component" value="Unassembled WGS sequence"/>
</dbReference>
<comment type="caution">
    <text evidence="1">The sequence shown here is derived from an EMBL/GenBank/DDBJ whole genome shotgun (WGS) entry which is preliminary data.</text>
</comment>
<dbReference type="EMBL" id="QRTC01000014">
    <property type="protein sequence ID" value="RGQ41879.1"/>
    <property type="molecule type" value="Genomic_DNA"/>
</dbReference>
<proteinExistence type="predicted"/>